<dbReference type="GO" id="GO:0003676">
    <property type="term" value="F:nucleic acid binding"/>
    <property type="evidence" value="ECO:0007669"/>
    <property type="project" value="InterPro"/>
</dbReference>
<proteinExistence type="predicted"/>
<evidence type="ECO:0000256" key="1">
    <source>
        <dbReference type="SAM" id="MobiDB-lite"/>
    </source>
</evidence>
<comment type="caution">
    <text evidence="2">The sequence shown here is derived from an EMBL/GenBank/DDBJ whole genome shotgun (WGS) entry which is preliminary data.</text>
</comment>
<dbReference type="Proteomes" id="UP000298663">
    <property type="component" value="Unassembled WGS sequence"/>
</dbReference>
<dbReference type="AlphaFoldDB" id="A0A4V5ZY03"/>
<feature type="region of interest" description="Disordered" evidence="1">
    <location>
        <begin position="9"/>
        <end position="29"/>
    </location>
</feature>
<dbReference type="SUPFAM" id="SSF63748">
    <property type="entry name" value="Tudor/PWWP/MBT"/>
    <property type="match status" value="1"/>
</dbReference>
<evidence type="ECO:0008006" key="4">
    <source>
        <dbReference type="Google" id="ProtNLM"/>
    </source>
</evidence>
<protein>
    <recommendedName>
        <fullName evidence="4">Tudor domain-containing protein</fullName>
    </recommendedName>
</protein>
<reference evidence="2 3" key="1">
    <citation type="journal article" date="2015" name="Genome Biol.">
        <title>Comparative genomics of Steinernema reveals deeply conserved gene regulatory networks.</title>
        <authorList>
            <person name="Dillman A.R."/>
            <person name="Macchietto M."/>
            <person name="Porter C.F."/>
            <person name="Rogers A."/>
            <person name="Williams B."/>
            <person name="Antoshechkin I."/>
            <person name="Lee M.M."/>
            <person name="Goodwin Z."/>
            <person name="Lu X."/>
            <person name="Lewis E.E."/>
            <person name="Goodrich-Blair H."/>
            <person name="Stock S.P."/>
            <person name="Adams B.J."/>
            <person name="Sternberg P.W."/>
            <person name="Mortazavi A."/>
        </authorList>
    </citation>
    <scope>NUCLEOTIDE SEQUENCE [LARGE SCALE GENOMIC DNA]</scope>
    <source>
        <strain evidence="2 3">ALL</strain>
    </source>
</reference>
<keyword evidence="3" id="KW-1185">Reference proteome</keyword>
<dbReference type="SUPFAM" id="SSF54928">
    <property type="entry name" value="RNA-binding domain, RBD"/>
    <property type="match status" value="1"/>
</dbReference>
<organism evidence="2 3">
    <name type="scientific">Steinernema carpocapsae</name>
    <name type="common">Entomopathogenic nematode</name>
    <dbReference type="NCBI Taxonomy" id="34508"/>
    <lineage>
        <taxon>Eukaryota</taxon>
        <taxon>Metazoa</taxon>
        <taxon>Ecdysozoa</taxon>
        <taxon>Nematoda</taxon>
        <taxon>Chromadorea</taxon>
        <taxon>Rhabditida</taxon>
        <taxon>Tylenchina</taxon>
        <taxon>Panagrolaimomorpha</taxon>
        <taxon>Strongyloidoidea</taxon>
        <taxon>Steinernematidae</taxon>
        <taxon>Steinernema</taxon>
    </lineage>
</organism>
<reference evidence="2 3" key="2">
    <citation type="journal article" date="2019" name="G3 (Bethesda)">
        <title>Hybrid Assembly of the Genome of the Entomopathogenic Nematode Steinernema carpocapsae Identifies the X-Chromosome.</title>
        <authorList>
            <person name="Serra L."/>
            <person name="Macchietto M."/>
            <person name="Macias-Munoz A."/>
            <person name="McGill C.J."/>
            <person name="Rodriguez I.M."/>
            <person name="Rodriguez B."/>
            <person name="Murad R."/>
            <person name="Mortazavi A."/>
        </authorList>
    </citation>
    <scope>NUCLEOTIDE SEQUENCE [LARGE SCALE GENOMIC DNA]</scope>
    <source>
        <strain evidence="2 3">ALL</strain>
    </source>
</reference>
<evidence type="ECO:0000313" key="3">
    <source>
        <dbReference type="Proteomes" id="UP000298663"/>
    </source>
</evidence>
<dbReference type="EMBL" id="AZBU02000011">
    <property type="protein sequence ID" value="TKR61785.1"/>
    <property type="molecule type" value="Genomic_DNA"/>
</dbReference>
<gene>
    <name evidence="2" type="ORF">L596_028849</name>
</gene>
<dbReference type="OrthoDB" id="10321099at2759"/>
<sequence length="472" mass="53157">MISAMKIQNPLGFVGQQPPAPLSPPRGQRERIQRSDHCLLVRCFPVNWDEWAVFHFFRKLGTVHNVYVPRPKEGSQHSFVPHAYLEMMNEAELQKVLACCDYMGRIGLDGIEQMIEVSPYTPLTANHRHTQGQKNVAEVLRQLNGLKSECESEPFTPVSHRKMDHLFESLGISPPSDISLSPKCSTEDDATTPLKSPVKFDFKPRRKSVKARGDGSVVYDKSVNRYDYLPLDRAVGDVEFIFPEDPNTGFFYVLNKKHVAQFERRIVEQIRKSFGTSAVLEQLKDKEIVQLKLQDDINGPKAFARAMNLGKVSDAGTYKMLLVDRGIVGVFNISAMRKISNDIARKPFLAIRCELYGLDGKQPINEIREAIAQAPSSLQVRLIAFRGLNSLIQCLISWTKSSGSRTKIVDLAQYLAERIPSLKYSAPMDEKLVYSKDQIVSIKDSLTSVASKSDFPVDLLSEMFTDIYVNAA</sequence>
<dbReference type="InterPro" id="IPR035979">
    <property type="entry name" value="RBD_domain_sf"/>
</dbReference>
<name>A0A4V5ZY03_STECR</name>
<accession>A0A4V5ZY03</accession>
<dbReference type="CDD" id="cd00590">
    <property type="entry name" value="RRM_SF"/>
    <property type="match status" value="1"/>
</dbReference>
<evidence type="ECO:0000313" key="2">
    <source>
        <dbReference type="EMBL" id="TKR61785.1"/>
    </source>
</evidence>